<gene>
    <name evidence="2" type="ORF">Q6348_06575</name>
</gene>
<evidence type="ECO:0000256" key="1">
    <source>
        <dbReference type="SAM" id="Phobius"/>
    </source>
</evidence>
<keyword evidence="3" id="KW-1185">Reference proteome</keyword>
<dbReference type="EMBL" id="JAUQYP010000001">
    <property type="protein sequence ID" value="MDO8106860.1"/>
    <property type="molecule type" value="Genomic_DNA"/>
</dbReference>
<dbReference type="Pfam" id="PF08570">
    <property type="entry name" value="DUF1761"/>
    <property type="match status" value="1"/>
</dbReference>
<feature type="transmembrane region" description="Helical" evidence="1">
    <location>
        <begin position="116"/>
        <end position="138"/>
    </location>
</feature>
<comment type="caution">
    <text evidence="2">The sequence shown here is derived from an EMBL/GenBank/DDBJ whole genome shotgun (WGS) entry which is preliminary data.</text>
</comment>
<proteinExistence type="predicted"/>
<feature type="transmembrane region" description="Helical" evidence="1">
    <location>
        <begin position="82"/>
        <end position="104"/>
    </location>
</feature>
<keyword evidence="1" id="KW-0472">Membrane</keyword>
<feature type="transmembrane region" description="Helical" evidence="1">
    <location>
        <begin position="6"/>
        <end position="26"/>
    </location>
</feature>
<accession>A0ABT9D7N3</accession>
<keyword evidence="1" id="KW-0812">Transmembrane</keyword>
<reference evidence="2 3" key="1">
    <citation type="submission" date="2023-07" db="EMBL/GenBank/DDBJ databases">
        <title>Description of novel actinomycetes strains, isolated from tidal flat sediment.</title>
        <authorList>
            <person name="Lu C."/>
        </authorList>
    </citation>
    <scope>NUCLEOTIDE SEQUENCE [LARGE SCALE GENOMIC DNA]</scope>
    <source>
        <strain evidence="2 3">SYSU T00b441</strain>
    </source>
</reference>
<dbReference type="RefSeq" id="WP_304600498.1">
    <property type="nucleotide sequence ID" value="NZ_JAUQYO010000001.1"/>
</dbReference>
<dbReference type="InterPro" id="IPR013879">
    <property type="entry name" value="DUF1761"/>
</dbReference>
<dbReference type="Proteomes" id="UP001232536">
    <property type="component" value="Unassembled WGS sequence"/>
</dbReference>
<evidence type="ECO:0000313" key="3">
    <source>
        <dbReference type="Proteomes" id="UP001232536"/>
    </source>
</evidence>
<name>A0ABT9D7N3_9CELL</name>
<sequence length="140" mass="15010">MTVPTINFWAVLLATASTMVVGSLWYTPRVFGEYWMTQAKVDRDTAASRGVLPILVTVAVSFVTAMVLAGAITIAFEFYQGTFLVDALVTGVVLWAGFTAARMITHDAFEARPAGLTTVNVAHELITVLVMSLVIGLIGI</sequence>
<feature type="transmembrane region" description="Helical" evidence="1">
    <location>
        <begin position="50"/>
        <end position="76"/>
    </location>
</feature>
<protein>
    <submittedName>
        <fullName evidence="2">DUF1761 domain-containing protein</fullName>
    </submittedName>
</protein>
<keyword evidence="1" id="KW-1133">Transmembrane helix</keyword>
<organism evidence="2 3">
    <name type="scientific">Actinotalea lenta</name>
    <dbReference type="NCBI Taxonomy" id="3064654"/>
    <lineage>
        <taxon>Bacteria</taxon>
        <taxon>Bacillati</taxon>
        <taxon>Actinomycetota</taxon>
        <taxon>Actinomycetes</taxon>
        <taxon>Micrococcales</taxon>
        <taxon>Cellulomonadaceae</taxon>
        <taxon>Actinotalea</taxon>
    </lineage>
</organism>
<evidence type="ECO:0000313" key="2">
    <source>
        <dbReference type="EMBL" id="MDO8106860.1"/>
    </source>
</evidence>